<dbReference type="EMBL" id="ACQL01000171">
    <property type="protein sequence ID" value="EER45956.1"/>
    <property type="molecule type" value="Genomic_DNA"/>
</dbReference>
<organism evidence="1 2">
    <name type="scientific">Actinobacillus minor NM305</name>
    <dbReference type="NCBI Taxonomy" id="637911"/>
    <lineage>
        <taxon>Bacteria</taxon>
        <taxon>Pseudomonadati</taxon>
        <taxon>Pseudomonadota</taxon>
        <taxon>Gammaproteobacteria</taxon>
        <taxon>Pasteurellales</taxon>
        <taxon>Pasteurellaceae</taxon>
        <taxon>Actinobacillus</taxon>
    </lineage>
</organism>
<gene>
    <name evidence="1" type="ORF">AM305_03633</name>
</gene>
<dbReference type="AlphaFoldDB" id="C5S535"/>
<evidence type="ECO:0000313" key="2">
    <source>
        <dbReference type="Proteomes" id="UP000005532"/>
    </source>
</evidence>
<accession>C5S535</accession>
<comment type="caution">
    <text evidence="1">The sequence shown here is derived from an EMBL/GenBank/DDBJ whole genome shotgun (WGS) entry which is preliminary data.</text>
</comment>
<reference evidence="1 2" key="1">
    <citation type="journal article" date="2010" name="Vet. Microbiol.">
        <title>Production of haemolysins by strains of the Actinobacillus minor/porcitonsillarum complex.</title>
        <authorList>
            <person name="Arya G."/>
            <person name="Niven D.F."/>
        </authorList>
    </citation>
    <scope>NUCLEOTIDE SEQUENCE [LARGE SCALE GENOMIC DNA]</scope>
    <source>
        <strain evidence="1 2">NM305</strain>
    </source>
</reference>
<protein>
    <submittedName>
        <fullName evidence="1">Uncharacterized protein</fullName>
    </submittedName>
</protein>
<proteinExistence type="predicted"/>
<evidence type="ECO:0000313" key="1">
    <source>
        <dbReference type="EMBL" id="EER45956.1"/>
    </source>
</evidence>
<name>C5S535_9PAST</name>
<dbReference type="Proteomes" id="UP000005532">
    <property type="component" value="Unassembled WGS sequence"/>
</dbReference>
<sequence length="46" mass="5797">MHDKFPLKYKNKIDIILMNFKRNQKQFSYLIKQMMKIKSKEEWLGY</sequence>